<dbReference type="SUPFAM" id="SSF158702">
    <property type="entry name" value="Sec63 N-terminal domain-like"/>
    <property type="match status" value="1"/>
</dbReference>
<evidence type="ECO:0000256" key="4">
    <source>
        <dbReference type="ARBA" id="ARBA00022840"/>
    </source>
</evidence>
<comment type="catalytic activity">
    <reaction evidence="5">
        <text>ATP + H2O = ADP + phosphate + H(+)</text>
        <dbReference type="Rhea" id="RHEA:13065"/>
        <dbReference type="ChEBI" id="CHEBI:15377"/>
        <dbReference type="ChEBI" id="CHEBI:15378"/>
        <dbReference type="ChEBI" id="CHEBI:30616"/>
        <dbReference type="ChEBI" id="CHEBI:43474"/>
        <dbReference type="ChEBI" id="CHEBI:456216"/>
        <dbReference type="EC" id="5.6.2.4"/>
    </reaction>
</comment>
<dbReference type="GO" id="GO:0003676">
    <property type="term" value="F:nucleic acid binding"/>
    <property type="evidence" value="ECO:0007669"/>
    <property type="project" value="InterPro"/>
</dbReference>
<dbReference type="EMBL" id="GG682149">
    <property type="protein sequence ID" value="EER03665.1"/>
    <property type="molecule type" value="Genomic_DNA"/>
</dbReference>
<dbReference type="OrthoDB" id="2320933at2759"/>
<protein>
    <submittedName>
        <fullName evidence="9">Dna polymerase theta, putative</fullName>
    </submittedName>
</protein>
<feature type="compositionally biased region" description="Low complexity" evidence="6">
    <location>
        <begin position="1140"/>
        <end position="1153"/>
    </location>
</feature>
<feature type="region of interest" description="Disordered" evidence="6">
    <location>
        <begin position="114"/>
        <end position="166"/>
    </location>
</feature>
<dbReference type="SMART" id="SM00490">
    <property type="entry name" value="HELICc"/>
    <property type="match status" value="1"/>
</dbReference>
<dbReference type="Gene3D" id="1.10.3380.20">
    <property type="match status" value="1"/>
</dbReference>
<evidence type="ECO:0000313" key="9">
    <source>
        <dbReference type="EMBL" id="EER03665.1"/>
    </source>
</evidence>
<evidence type="ECO:0000256" key="1">
    <source>
        <dbReference type="ARBA" id="ARBA00022741"/>
    </source>
</evidence>
<dbReference type="OMA" id="NIASPLC"/>
<keyword evidence="2" id="KW-0378">Hydrolase</keyword>
<evidence type="ECO:0000259" key="8">
    <source>
        <dbReference type="PROSITE" id="PS51194"/>
    </source>
</evidence>
<keyword evidence="10" id="KW-1185">Reference proteome</keyword>
<dbReference type="GeneID" id="9048082"/>
<dbReference type="GO" id="GO:0043138">
    <property type="term" value="F:3'-5' DNA helicase activity"/>
    <property type="evidence" value="ECO:0007669"/>
    <property type="project" value="UniProtKB-EC"/>
</dbReference>
<dbReference type="InParanoid" id="C5LHR1"/>
<evidence type="ECO:0000313" key="10">
    <source>
        <dbReference type="Proteomes" id="UP000007800"/>
    </source>
</evidence>
<keyword evidence="3" id="KW-0347">Helicase</keyword>
<dbReference type="InterPro" id="IPR050474">
    <property type="entry name" value="Hel308_SKI2-like"/>
</dbReference>
<proteinExistence type="predicted"/>
<dbReference type="InterPro" id="IPR046931">
    <property type="entry name" value="HTH_61"/>
</dbReference>
<dbReference type="PANTHER" id="PTHR47961">
    <property type="entry name" value="DNA POLYMERASE THETA, PUTATIVE (AFU_ORTHOLOGUE AFUA_1G05260)-RELATED"/>
    <property type="match status" value="1"/>
</dbReference>
<dbReference type="InterPro" id="IPR011545">
    <property type="entry name" value="DEAD/DEAH_box_helicase_dom"/>
</dbReference>
<evidence type="ECO:0000256" key="6">
    <source>
        <dbReference type="SAM" id="MobiDB-lite"/>
    </source>
</evidence>
<feature type="compositionally biased region" description="Basic residues" evidence="6">
    <location>
        <begin position="152"/>
        <end position="166"/>
    </location>
</feature>
<feature type="compositionally biased region" description="Low complexity" evidence="6">
    <location>
        <begin position="125"/>
        <end position="143"/>
    </location>
</feature>
<evidence type="ECO:0000256" key="3">
    <source>
        <dbReference type="ARBA" id="ARBA00022806"/>
    </source>
</evidence>
<organism evidence="10">
    <name type="scientific">Perkinsus marinus (strain ATCC 50983 / TXsc)</name>
    <dbReference type="NCBI Taxonomy" id="423536"/>
    <lineage>
        <taxon>Eukaryota</taxon>
        <taxon>Sar</taxon>
        <taxon>Alveolata</taxon>
        <taxon>Perkinsozoa</taxon>
        <taxon>Perkinsea</taxon>
        <taxon>Perkinsida</taxon>
        <taxon>Perkinsidae</taxon>
        <taxon>Perkinsus</taxon>
    </lineage>
</organism>
<accession>C5LHR1</accession>
<name>C5LHR1_PERM5</name>
<evidence type="ECO:0000256" key="5">
    <source>
        <dbReference type="ARBA" id="ARBA00048988"/>
    </source>
</evidence>
<feature type="domain" description="Helicase C-terminal" evidence="8">
    <location>
        <begin position="564"/>
        <end position="768"/>
    </location>
</feature>
<keyword evidence="4" id="KW-0067">ATP-binding</keyword>
<dbReference type="PANTHER" id="PTHR47961:SF6">
    <property type="entry name" value="DNA-DIRECTED DNA POLYMERASE"/>
    <property type="match status" value="1"/>
</dbReference>
<sequence>MRFLTLKKTKREFVANAMNGTQRRLVSWSSWAPRGVLDKDIAKVVESATAFSAETPTTGDLPDDDYYRSCLIAAELSTSSQEREYVSDYAQRTDDLILPENYAGYLKSYSKPEKVEEVAPPPPAARGSAGSAASSRGIGAPSPLRERAGLERKRKRDQARQYKSKMRVKVRQMLKKQAHRRLGLWRSRVLDGDRVAIYVSLDGIAYSRGRDAYLAQERDQKAITRMSVAEFGPNSSIVNPRALPYCQQYPPSTPLDLRFWHLPPNIIEAYRLTSGITGLYNWQAECLSTNIASPLCCHFECLPSIVTNQTLLGCTLFGFENRPSIPNPQRSVDRPFKCGVYCAPTSGGKSLVAELIMLRRLLFRGLRGVYTLPYVSICQEKLQQLRRVWGDSGQSSSLAALRIEAFHSNASVDKEGFIGGWTAGVDVALGTLEKVNGMVNRLVSQADSSTSNVGTVIIDELHMVGDEQRGHILELILLKLMLFATGRITNSTDGELYQLQVVCMSATLPSLEPLKGWLLEADTFTTEFRPVPLEYFVKVGSRLHSGDLDRVVREIPSLQRDPDRITALVWEVASNATGVIVFCATKAWCEKTAMHIAGTWPGVPWDRDDTVLRGRQQALDILRTCPAGLNATLGKSIPTGVAYHHSGLTMEERRVIETAFRNGHIHTLCATSTLAAGVNLPARRVIIRSLQVGISPLDASRLRQMCGRAGRAGFTGSNKGEAILCVKDDREARTAKDLINAQLTGLSSRLTGIETAGHSIPMLTKDVHLGDLLTRALLEVICLKLLSHVDEIPARFCPRLLRYHLQPDEETRNSLQAEVAACLEELKSNRFVKVNEEDGLITSTALGEAVAFSSLKIEEASVVFRDLRRASVRILLSSDLHLLYLVTPVRHDIPVHLEAYLNLYNSMTPEQRAIADRCGIDEGFLNTCARRNALLSTSTPVPACYRKSQKDEQEWQRQLGTHRRFYATLLLHHLLKGMPLPILASTYKVNCGQIQQLQSTSTAFCGMVVGFCDRLRCWALAAALTPLSEQLSTGAPSFVAEMTSKLSHVGLPVSWAIALHSAGLETVTAIAGSDTDTVHRILARTVACQRGRPSHDFDNYLRETAKNIIVGAQEVVTAQVAEILEEADKCQPSDDEDSDGSSSSSPSSSSSSSIVGRDEPQIAMEDVGGEVDSLLDGLTPEEINSLAA</sequence>
<dbReference type="InterPro" id="IPR001650">
    <property type="entry name" value="Helicase_C-like"/>
</dbReference>
<dbReference type="Pfam" id="PF20470">
    <property type="entry name" value="HTH_61"/>
    <property type="match status" value="1"/>
</dbReference>
<evidence type="ECO:0000256" key="2">
    <source>
        <dbReference type="ARBA" id="ARBA00022801"/>
    </source>
</evidence>
<keyword evidence="1" id="KW-0547">Nucleotide-binding</keyword>
<dbReference type="RefSeq" id="XP_002771849.1">
    <property type="nucleotide sequence ID" value="XM_002771803.1"/>
</dbReference>
<dbReference type="Pfam" id="PF21099">
    <property type="entry name" value="POLQ_helical"/>
    <property type="match status" value="1"/>
</dbReference>
<gene>
    <name evidence="9" type="ORF">Pmar_PMAR022962</name>
</gene>
<dbReference type="SMART" id="SM00487">
    <property type="entry name" value="DEXDc"/>
    <property type="match status" value="1"/>
</dbReference>
<dbReference type="Gene3D" id="3.40.50.300">
    <property type="entry name" value="P-loop containing nucleotide triphosphate hydrolases"/>
    <property type="match status" value="2"/>
</dbReference>
<dbReference type="AlphaFoldDB" id="C5LHR1"/>
<reference evidence="9 10" key="1">
    <citation type="submission" date="2008-07" db="EMBL/GenBank/DDBJ databases">
        <authorList>
            <person name="El-Sayed N."/>
            <person name="Caler E."/>
            <person name="Inman J."/>
            <person name="Amedeo P."/>
            <person name="Hass B."/>
            <person name="Wortman J."/>
        </authorList>
    </citation>
    <scope>NUCLEOTIDE SEQUENCE [LARGE SCALE GENOMIC DNA]</scope>
    <source>
        <strain evidence="10">ATCC 50983 / TXsc</strain>
    </source>
</reference>
<dbReference type="SUPFAM" id="SSF52540">
    <property type="entry name" value="P-loop containing nucleoside triphosphate hydrolases"/>
    <property type="match status" value="1"/>
</dbReference>
<dbReference type="InterPro" id="IPR048960">
    <property type="entry name" value="POLQ-like_helical"/>
</dbReference>
<dbReference type="PROSITE" id="PS51192">
    <property type="entry name" value="HELICASE_ATP_BIND_1"/>
    <property type="match status" value="1"/>
</dbReference>
<dbReference type="Pfam" id="PF00270">
    <property type="entry name" value="DEAD"/>
    <property type="match status" value="1"/>
</dbReference>
<dbReference type="Proteomes" id="UP000007800">
    <property type="component" value="Unassembled WGS sequence"/>
</dbReference>
<dbReference type="GO" id="GO:0016787">
    <property type="term" value="F:hydrolase activity"/>
    <property type="evidence" value="ECO:0007669"/>
    <property type="project" value="UniProtKB-KW"/>
</dbReference>
<dbReference type="Pfam" id="PF00271">
    <property type="entry name" value="Helicase_C"/>
    <property type="match status" value="1"/>
</dbReference>
<dbReference type="GO" id="GO:0005524">
    <property type="term" value="F:ATP binding"/>
    <property type="evidence" value="ECO:0007669"/>
    <property type="project" value="UniProtKB-KW"/>
</dbReference>
<feature type="domain" description="Helicase ATP-binding" evidence="7">
    <location>
        <begin position="330"/>
        <end position="526"/>
    </location>
</feature>
<dbReference type="InterPro" id="IPR014001">
    <property type="entry name" value="Helicase_ATP-bd"/>
</dbReference>
<dbReference type="CDD" id="cd18795">
    <property type="entry name" value="SF2_C_Ski2"/>
    <property type="match status" value="1"/>
</dbReference>
<dbReference type="PROSITE" id="PS51194">
    <property type="entry name" value="HELICASE_CTER"/>
    <property type="match status" value="1"/>
</dbReference>
<feature type="region of interest" description="Disordered" evidence="6">
    <location>
        <begin position="1128"/>
        <end position="1188"/>
    </location>
</feature>
<evidence type="ECO:0000259" key="7">
    <source>
        <dbReference type="PROSITE" id="PS51192"/>
    </source>
</evidence>
<dbReference type="InterPro" id="IPR027417">
    <property type="entry name" value="P-loop_NTPase"/>
</dbReference>